<dbReference type="Pfam" id="PF03184">
    <property type="entry name" value="DDE_1"/>
    <property type="match status" value="1"/>
</dbReference>
<dbReference type="Pfam" id="PF03221">
    <property type="entry name" value="HTH_Tnp_Tc5"/>
    <property type="match status" value="1"/>
</dbReference>
<keyword evidence="1" id="KW-0238">DNA-binding</keyword>
<dbReference type="GO" id="GO:0005634">
    <property type="term" value="C:nucleus"/>
    <property type="evidence" value="ECO:0007669"/>
    <property type="project" value="TreeGrafter"/>
</dbReference>
<feature type="domain" description="HTH CENPB-type" evidence="2">
    <location>
        <begin position="1"/>
        <end position="64"/>
    </location>
</feature>
<dbReference type="STRING" id="1314776.A0A165XL42"/>
<dbReference type="OrthoDB" id="2917041at2759"/>
<dbReference type="PANTHER" id="PTHR19303:SF74">
    <property type="entry name" value="POGO TRANSPOSABLE ELEMENT WITH KRAB DOMAIN"/>
    <property type="match status" value="1"/>
</dbReference>
<accession>A0A165XL42</accession>
<dbReference type="Proteomes" id="UP000076798">
    <property type="component" value="Unassembled WGS sequence"/>
</dbReference>
<name>A0A165XL42_9AGAM</name>
<dbReference type="PROSITE" id="PS51253">
    <property type="entry name" value="HTH_CENPB"/>
    <property type="match status" value="1"/>
</dbReference>
<dbReference type="InterPro" id="IPR050863">
    <property type="entry name" value="CenT-Element_Derived"/>
</dbReference>
<dbReference type="AlphaFoldDB" id="A0A165XL42"/>
<dbReference type="EMBL" id="KV428354">
    <property type="protein sequence ID" value="KZT32305.1"/>
    <property type="molecule type" value="Genomic_DNA"/>
</dbReference>
<keyword evidence="4" id="KW-1185">Reference proteome</keyword>
<evidence type="ECO:0000256" key="1">
    <source>
        <dbReference type="ARBA" id="ARBA00023125"/>
    </source>
</evidence>
<gene>
    <name evidence="3" type="ORF">SISSUDRAFT_994222</name>
</gene>
<dbReference type="InterPro" id="IPR004875">
    <property type="entry name" value="DDE_SF_endonuclease_dom"/>
</dbReference>
<sequence length="336" mass="37429">MQPGETQALLDHLITSAHRGFPLTRQGLREAALAILKKRLGEGVYLGKNWCTRFLQRHSTILKTHWGQTLDIKRGQAVNPATNETYFRLLKEVLGVKEDGSVTILPENIYGCDESGFMQGVAETERVIGLAGKSGQHVMRYINRETTTALVTICADGTSLPPLVIFKGKHFQLQWNQNNPLGCSLAYSDNGWATQELGVGFLKIFIAQTEDKCQGRTRVLLVDGHTSHCTYAFLKLAAEHNIIVLCYPPHATHVYQGLDVACFGLMKQYWRTACQSYELGARERVSKAMFLQVFAEPYRKAFTVETIKSAFKRTGVVPYDPTVITADMLAPSKATS</sequence>
<proteinExistence type="predicted"/>
<organism evidence="3 4">
    <name type="scientific">Sistotremastrum suecicum HHB10207 ss-3</name>
    <dbReference type="NCBI Taxonomy" id="1314776"/>
    <lineage>
        <taxon>Eukaryota</taxon>
        <taxon>Fungi</taxon>
        <taxon>Dikarya</taxon>
        <taxon>Basidiomycota</taxon>
        <taxon>Agaricomycotina</taxon>
        <taxon>Agaricomycetes</taxon>
        <taxon>Sistotremastrales</taxon>
        <taxon>Sistotremastraceae</taxon>
        <taxon>Sistotremastrum</taxon>
    </lineage>
</organism>
<dbReference type="InterPro" id="IPR006600">
    <property type="entry name" value="HTH_CenpB_DNA-bd_dom"/>
</dbReference>
<dbReference type="GO" id="GO:0003677">
    <property type="term" value="F:DNA binding"/>
    <property type="evidence" value="ECO:0007669"/>
    <property type="project" value="UniProtKB-KW"/>
</dbReference>
<reference evidence="3 4" key="1">
    <citation type="journal article" date="2016" name="Mol. Biol. Evol.">
        <title>Comparative Genomics of Early-Diverging Mushroom-Forming Fungi Provides Insights into the Origins of Lignocellulose Decay Capabilities.</title>
        <authorList>
            <person name="Nagy L.G."/>
            <person name="Riley R."/>
            <person name="Tritt A."/>
            <person name="Adam C."/>
            <person name="Daum C."/>
            <person name="Floudas D."/>
            <person name="Sun H."/>
            <person name="Yadav J.S."/>
            <person name="Pangilinan J."/>
            <person name="Larsson K.H."/>
            <person name="Matsuura K."/>
            <person name="Barry K."/>
            <person name="Labutti K."/>
            <person name="Kuo R."/>
            <person name="Ohm R.A."/>
            <person name="Bhattacharya S.S."/>
            <person name="Shirouzu T."/>
            <person name="Yoshinaga Y."/>
            <person name="Martin F.M."/>
            <person name="Grigoriev I.V."/>
            <person name="Hibbett D.S."/>
        </authorList>
    </citation>
    <scope>NUCLEOTIDE SEQUENCE [LARGE SCALE GENOMIC DNA]</scope>
    <source>
        <strain evidence="3 4">HHB10207 ss-3</strain>
    </source>
</reference>
<evidence type="ECO:0000313" key="3">
    <source>
        <dbReference type="EMBL" id="KZT32305.1"/>
    </source>
</evidence>
<dbReference type="PANTHER" id="PTHR19303">
    <property type="entry name" value="TRANSPOSON"/>
    <property type="match status" value="1"/>
</dbReference>
<evidence type="ECO:0000259" key="2">
    <source>
        <dbReference type="PROSITE" id="PS51253"/>
    </source>
</evidence>
<evidence type="ECO:0000313" key="4">
    <source>
        <dbReference type="Proteomes" id="UP000076798"/>
    </source>
</evidence>
<feature type="non-terminal residue" evidence="3">
    <location>
        <position position="336"/>
    </location>
</feature>
<protein>
    <submittedName>
        <fullName evidence="3">DDE-domain-containing protein</fullName>
    </submittedName>
</protein>